<dbReference type="InterPro" id="IPR011707">
    <property type="entry name" value="Cu-oxidase-like_N"/>
</dbReference>
<feature type="region of interest" description="Disordered" evidence="4">
    <location>
        <begin position="24"/>
        <end position="110"/>
    </location>
</feature>
<dbReference type="Pfam" id="PF07732">
    <property type="entry name" value="Cu-oxidase_3"/>
    <property type="match status" value="1"/>
</dbReference>
<feature type="compositionally biased region" description="Basic and acidic residues" evidence="4">
    <location>
        <begin position="82"/>
        <end position="107"/>
    </location>
</feature>
<dbReference type="EMBL" id="LK031773">
    <property type="protein sequence ID" value="CDR35299.1"/>
    <property type="molecule type" value="Genomic_DNA"/>
</dbReference>
<reference evidence="7" key="1">
    <citation type="submission" date="2013-12" db="EMBL/GenBank/DDBJ databases">
        <authorList>
            <person name="Li W."/>
            <person name="Chetelat R.T."/>
        </authorList>
    </citation>
    <scope>NUCLEOTIDE SEQUENCE</scope>
    <source>
        <strain evidence="7">CRIB-18</strain>
        <plasmid evidence="7">1</plasmid>
    </source>
</reference>
<keyword evidence="2" id="KW-0560">Oxidoreductase</keyword>
<gene>
    <name evidence="7" type="ORF">CSEC_p0028</name>
</gene>
<dbReference type="Pfam" id="PF07731">
    <property type="entry name" value="Cu-oxidase_2"/>
    <property type="match status" value="1"/>
</dbReference>
<dbReference type="PANTHER" id="PTHR11709:SF394">
    <property type="entry name" value="FI03373P-RELATED"/>
    <property type="match status" value="1"/>
</dbReference>
<geneLocation type="plasmid" evidence="7">
    <name>1</name>
</geneLocation>
<dbReference type="CDD" id="cd13860">
    <property type="entry name" value="CuRO_1_2dMco_1"/>
    <property type="match status" value="1"/>
</dbReference>
<name>A0A090D3F6_9BACT</name>
<protein>
    <submittedName>
        <fullName evidence="7">Multicopper oxidase</fullName>
    </submittedName>
</protein>
<feature type="compositionally biased region" description="Polar residues" evidence="4">
    <location>
        <begin position="25"/>
        <end position="36"/>
    </location>
</feature>
<proteinExistence type="predicted"/>
<evidence type="ECO:0000256" key="2">
    <source>
        <dbReference type="ARBA" id="ARBA00023002"/>
    </source>
</evidence>
<dbReference type="GO" id="GO:0016491">
    <property type="term" value="F:oxidoreductase activity"/>
    <property type="evidence" value="ECO:0007669"/>
    <property type="project" value="UniProtKB-KW"/>
</dbReference>
<dbReference type="RefSeq" id="WP_255255987.1">
    <property type="nucleotide sequence ID" value="NZ_LK031773.1"/>
</dbReference>
<dbReference type="Gene3D" id="2.60.40.420">
    <property type="entry name" value="Cupredoxins - blue copper proteins"/>
    <property type="match status" value="1"/>
</dbReference>
<dbReference type="CDD" id="cd04202">
    <property type="entry name" value="CuRO_D2_2dMcoN_like"/>
    <property type="match status" value="1"/>
</dbReference>
<keyword evidence="7" id="KW-0614">Plasmid</keyword>
<organism evidence="7">
    <name type="scientific">Candidatus Criblamydia sequanensis CRIB-18</name>
    <dbReference type="NCBI Taxonomy" id="1437425"/>
    <lineage>
        <taxon>Bacteria</taxon>
        <taxon>Pseudomonadati</taxon>
        <taxon>Chlamydiota</taxon>
        <taxon>Chlamydiia</taxon>
        <taxon>Parachlamydiales</taxon>
        <taxon>Candidatus Criblamydiaceae</taxon>
        <taxon>Candidatus Criblamydia</taxon>
    </lineage>
</organism>
<feature type="compositionally biased region" description="Basic and acidic residues" evidence="4">
    <location>
        <begin position="551"/>
        <end position="560"/>
    </location>
</feature>
<evidence type="ECO:0000256" key="3">
    <source>
        <dbReference type="ARBA" id="ARBA00023008"/>
    </source>
</evidence>
<dbReference type="PANTHER" id="PTHR11709">
    <property type="entry name" value="MULTI-COPPER OXIDASE"/>
    <property type="match status" value="1"/>
</dbReference>
<dbReference type="InterPro" id="IPR011706">
    <property type="entry name" value="Cu-oxidase_C"/>
</dbReference>
<dbReference type="SUPFAM" id="SSF49503">
    <property type="entry name" value="Cupredoxins"/>
    <property type="match status" value="2"/>
</dbReference>
<feature type="compositionally biased region" description="Low complexity" evidence="4">
    <location>
        <begin position="57"/>
        <end position="68"/>
    </location>
</feature>
<evidence type="ECO:0000259" key="5">
    <source>
        <dbReference type="Pfam" id="PF07731"/>
    </source>
</evidence>
<keyword evidence="1" id="KW-0479">Metal-binding</keyword>
<dbReference type="InterPro" id="IPR045087">
    <property type="entry name" value="Cu-oxidase_fam"/>
</dbReference>
<dbReference type="GO" id="GO:0005507">
    <property type="term" value="F:copper ion binding"/>
    <property type="evidence" value="ECO:0007669"/>
    <property type="project" value="InterPro"/>
</dbReference>
<evidence type="ECO:0000256" key="4">
    <source>
        <dbReference type="SAM" id="MobiDB-lite"/>
    </source>
</evidence>
<evidence type="ECO:0000313" key="7">
    <source>
        <dbReference type="EMBL" id="CDR35299.1"/>
    </source>
</evidence>
<reference evidence="7" key="2">
    <citation type="submission" date="2014-09" db="EMBL/GenBank/DDBJ databases">
        <title>Criblamydia sequanensis harbors a mega-plasmid encoding arsenite resistance.</title>
        <authorList>
            <person name="Bertelli C."/>
            <person name="Goesmann A."/>
            <person name="Greub G."/>
        </authorList>
    </citation>
    <scope>NUCLEOTIDE SEQUENCE [LARGE SCALE GENOMIC DNA]</scope>
    <source>
        <strain evidence="7">CRIB-18</strain>
        <plasmid evidence="7">1</plasmid>
    </source>
</reference>
<feature type="domain" description="Plastocyanin-like" evidence="5">
    <location>
        <begin position="279"/>
        <end position="392"/>
    </location>
</feature>
<accession>A0A090D3F6</accession>
<dbReference type="AlphaFoldDB" id="A0A090D3F6"/>
<evidence type="ECO:0000256" key="1">
    <source>
        <dbReference type="ARBA" id="ARBA00022723"/>
    </source>
</evidence>
<feature type="domain" description="Plastocyanin-like" evidence="6">
    <location>
        <begin position="154"/>
        <end position="255"/>
    </location>
</feature>
<sequence length="606" mass="68806">MKAYLTLLGLLTTCALYGQMDHDMSSPNSKMDQSNKPVVEPMQGDHSQMQGMDHSKMQNQNMPMNDQMDMSKDPKMQNMPMQDHKQMMQKDQLERNKQKGAKNEDQPQKGVLRYPSVITPNVGSLPWTMDGDVKVFHLIAEPIRREFAPGFWVNCWGYNGSTPGPTIEAIEGDRVRILVTNKLNEPTSVHWHGIILPNGMDGVAGLNQKAIPPGQTFKYEFTLKQNGTFMYHSHSDEMTQIAFGMEGFFIIHPQNGDDPPIDRDFAIFLHEWRVPMGAKTPIPFEMLDFNLFTFNSVLYPTTESLVVKTGDRVRIRFGNVMMNTHPIHIHGHEFLVTRKGGKRLPPAGQSSEVTVLVAPGETRDIEFIADNPGDWALHCHKSHHVMNQMQHDLPNLTGINKQGIEERIKQFFPDFMGLMNINGMGDMFEMYGTSEMMDMGFKMKYPLNLSPIGSPGPFGVIEMGGMFTIFKVRDNLTSYADPGWYQHPPGTVAEAVNMNGMQHNTMSQHNMNNMSQHNMGGMQHKNMQQDQMDHSMQTPHNMNTVSWFSQEEDKKERHGQEGVNWMQSKPEDSMGGHMQHGKGDMKGMSHDMSNTNEMNQMQNMGH</sequence>
<dbReference type="InterPro" id="IPR008972">
    <property type="entry name" value="Cupredoxin"/>
</dbReference>
<evidence type="ECO:0000259" key="6">
    <source>
        <dbReference type="Pfam" id="PF07732"/>
    </source>
</evidence>
<keyword evidence="3" id="KW-0186">Copper</keyword>
<feature type="region of interest" description="Disordered" evidence="4">
    <location>
        <begin position="551"/>
        <end position="583"/>
    </location>
</feature>